<dbReference type="EMBL" id="LSYV01000014">
    <property type="protein sequence ID" value="KXZ51202.1"/>
    <property type="molecule type" value="Genomic_DNA"/>
</dbReference>
<evidence type="ECO:0008006" key="3">
    <source>
        <dbReference type="Google" id="ProtNLM"/>
    </source>
</evidence>
<protein>
    <recommendedName>
        <fullName evidence="3">Serine-threonine/tyrosine-protein kinase catalytic domain-containing protein</fullName>
    </recommendedName>
</protein>
<dbReference type="SUPFAM" id="SSF56112">
    <property type="entry name" value="Protein kinase-like (PK-like)"/>
    <property type="match status" value="1"/>
</dbReference>
<comment type="caution">
    <text evidence="1">The sequence shown here is derived from an EMBL/GenBank/DDBJ whole genome shotgun (WGS) entry which is preliminary data.</text>
</comment>
<dbReference type="InterPro" id="IPR011009">
    <property type="entry name" value="Kinase-like_dom_sf"/>
</dbReference>
<reference evidence="2" key="1">
    <citation type="journal article" date="2016" name="Nat. Commun.">
        <title>The Gonium pectorale genome demonstrates co-option of cell cycle regulation during the evolution of multicellularity.</title>
        <authorList>
            <person name="Hanschen E.R."/>
            <person name="Marriage T.N."/>
            <person name="Ferris P.J."/>
            <person name="Hamaji T."/>
            <person name="Toyoda A."/>
            <person name="Fujiyama A."/>
            <person name="Neme R."/>
            <person name="Noguchi H."/>
            <person name="Minakuchi Y."/>
            <person name="Suzuki M."/>
            <person name="Kawai-Toyooka H."/>
            <person name="Smith D.R."/>
            <person name="Sparks H."/>
            <person name="Anderson J."/>
            <person name="Bakaric R."/>
            <person name="Luria V."/>
            <person name="Karger A."/>
            <person name="Kirschner M.W."/>
            <person name="Durand P.M."/>
            <person name="Michod R.E."/>
            <person name="Nozaki H."/>
            <person name="Olson B.J."/>
        </authorList>
    </citation>
    <scope>NUCLEOTIDE SEQUENCE [LARGE SCALE GENOMIC DNA]</scope>
    <source>
        <strain evidence="2">NIES-2863</strain>
    </source>
</reference>
<organism evidence="1 2">
    <name type="scientific">Gonium pectorale</name>
    <name type="common">Green alga</name>
    <dbReference type="NCBI Taxonomy" id="33097"/>
    <lineage>
        <taxon>Eukaryota</taxon>
        <taxon>Viridiplantae</taxon>
        <taxon>Chlorophyta</taxon>
        <taxon>core chlorophytes</taxon>
        <taxon>Chlorophyceae</taxon>
        <taxon>CS clade</taxon>
        <taxon>Chlamydomonadales</taxon>
        <taxon>Volvocaceae</taxon>
        <taxon>Gonium</taxon>
    </lineage>
</organism>
<dbReference type="OrthoDB" id="543893at2759"/>
<proteinExistence type="predicted"/>
<evidence type="ECO:0000313" key="1">
    <source>
        <dbReference type="EMBL" id="KXZ51202.1"/>
    </source>
</evidence>
<dbReference type="Gene3D" id="1.10.510.10">
    <property type="entry name" value="Transferase(Phosphotransferase) domain 1"/>
    <property type="match status" value="1"/>
</dbReference>
<sequence length="74" mass="8468">MVVIAVKVALAQERPPLKAIPPDRRTPKLVRLLTQCWENDPARRPAAAELVKELMLAQEQKVSDYDQYHGFELD</sequence>
<keyword evidence="2" id="KW-1185">Reference proteome</keyword>
<gene>
    <name evidence="1" type="ORF">GPECTOR_13g689</name>
</gene>
<dbReference type="AlphaFoldDB" id="A0A150GNA2"/>
<name>A0A150GNA2_GONPE</name>
<dbReference type="Proteomes" id="UP000075714">
    <property type="component" value="Unassembled WGS sequence"/>
</dbReference>
<accession>A0A150GNA2</accession>
<evidence type="ECO:0000313" key="2">
    <source>
        <dbReference type="Proteomes" id="UP000075714"/>
    </source>
</evidence>